<dbReference type="EMBL" id="JAOQJF010000015">
    <property type="protein sequence ID" value="MCU6800032.1"/>
    <property type="molecule type" value="Genomic_DNA"/>
</dbReference>
<proteinExistence type="predicted"/>
<evidence type="ECO:0000313" key="2">
    <source>
        <dbReference type="EMBL" id="MCU6800032.1"/>
    </source>
</evidence>
<gene>
    <name evidence="2" type="ORF">OCV69_08805</name>
</gene>
<keyword evidence="3" id="KW-1185">Reference proteome</keyword>
<evidence type="ECO:0000256" key="1">
    <source>
        <dbReference type="ARBA" id="ARBA00022649"/>
    </source>
</evidence>
<dbReference type="InterPro" id="IPR035093">
    <property type="entry name" value="RelE/ParE_toxin_dom_sf"/>
</dbReference>
<keyword evidence="1" id="KW-1277">Toxin-antitoxin system</keyword>
<comment type="caution">
    <text evidence="2">The sequence shown here is derived from an EMBL/GenBank/DDBJ whole genome shotgun (WGS) entry which is preliminary data.</text>
</comment>
<dbReference type="InterPro" id="IPR007712">
    <property type="entry name" value="RelE/ParE_toxin"/>
</dbReference>
<reference evidence="2 3" key="1">
    <citation type="journal article" date="2021" name="ISME Commun">
        <title>Automated analysis of genomic sequences facilitates high-throughput and comprehensive description of bacteria.</title>
        <authorList>
            <person name="Hitch T.C.A."/>
        </authorList>
    </citation>
    <scope>NUCLEOTIDE SEQUENCE [LARGE SCALE GENOMIC DNA]</scope>
    <source>
        <strain evidence="3">f_CCE</strain>
    </source>
</reference>
<dbReference type="Gene3D" id="3.30.2310.20">
    <property type="entry name" value="RelE-like"/>
    <property type="match status" value="1"/>
</dbReference>
<organism evidence="2 3">
    <name type="scientific">Alitiscatomonas aceti</name>
    <dbReference type="NCBI Taxonomy" id="2981724"/>
    <lineage>
        <taxon>Bacteria</taxon>
        <taxon>Bacillati</taxon>
        <taxon>Bacillota</taxon>
        <taxon>Clostridia</taxon>
        <taxon>Lachnospirales</taxon>
        <taxon>Lachnospiraceae</taxon>
        <taxon>Alitiscatomonas</taxon>
    </lineage>
</organism>
<protein>
    <submittedName>
        <fullName evidence="2">Type II toxin-antitoxin system RelE/ParE family toxin</fullName>
    </submittedName>
</protein>
<dbReference type="Proteomes" id="UP001652395">
    <property type="component" value="Unassembled WGS sequence"/>
</dbReference>
<evidence type="ECO:0000313" key="3">
    <source>
        <dbReference type="Proteomes" id="UP001652395"/>
    </source>
</evidence>
<accession>A0ABT2UZM3</accession>
<dbReference type="RefSeq" id="WP_158358751.1">
    <property type="nucleotide sequence ID" value="NZ_JAOQJF010000015.1"/>
</dbReference>
<sequence>MRYEVKLTTQAIEQIQEIVQYISKILFVPETAQKWLDSLQCEIRKLDSMPSRYPLTAEEPWRTKGIRKMPFKNFLVYYLIDEDKNSVWVTAVIYGRRNQITALMDMSLGDKE</sequence>
<dbReference type="Pfam" id="PF05016">
    <property type="entry name" value="ParE_toxin"/>
    <property type="match status" value="1"/>
</dbReference>
<name>A0ABT2UZM3_9FIRM</name>